<keyword evidence="1" id="KW-0496">Mitochondrion</keyword>
<comment type="caution">
    <text evidence="1">The sequence shown here is derived from an EMBL/GenBank/DDBJ whole genome shotgun (WGS) entry which is preliminary data.</text>
</comment>
<gene>
    <name evidence="1" type="ORF">ABT39_MTgene5026</name>
</gene>
<evidence type="ECO:0000313" key="1">
    <source>
        <dbReference type="EMBL" id="KUM48030.1"/>
    </source>
</evidence>
<name>A0A101LZ96_PICGL</name>
<organism evidence="1">
    <name type="scientific">Picea glauca</name>
    <name type="common">White spruce</name>
    <name type="synonym">Pinus glauca</name>
    <dbReference type="NCBI Taxonomy" id="3330"/>
    <lineage>
        <taxon>Eukaryota</taxon>
        <taxon>Viridiplantae</taxon>
        <taxon>Streptophyta</taxon>
        <taxon>Embryophyta</taxon>
        <taxon>Tracheophyta</taxon>
        <taxon>Spermatophyta</taxon>
        <taxon>Pinopsida</taxon>
        <taxon>Pinidae</taxon>
        <taxon>Conifers I</taxon>
        <taxon>Pinales</taxon>
        <taxon>Pinaceae</taxon>
        <taxon>Picea</taxon>
    </lineage>
</organism>
<accession>A0A101LZ96</accession>
<dbReference type="AlphaFoldDB" id="A0A101LZ96"/>
<reference evidence="1" key="1">
    <citation type="journal article" date="2015" name="Genome Biol. Evol.">
        <title>Organellar Genomes of White Spruce (Picea glauca): Assembly and Annotation.</title>
        <authorList>
            <person name="Jackman S.D."/>
            <person name="Warren R.L."/>
            <person name="Gibb E.A."/>
            <person name="Vandervalk B.P."/>
            <person name="Mohamadi H."/>
            <person name="Chu J."/>
            <person name="Raymond A."/>
            <person name="Pleasance S."/>
            <person name="Coope R."/>
            <person name="Wildung M.R."/>
            <person name="Ritland C.E."/>
            <person name="Bousquet J."/>
            <person name="Jones S.J."/>
            <person name="Bohlmann J."/>
            <person name="Birol I."/>
        </authorList>
    </citation>
    <scope>NUCLEOTIDE SEQUENCE [LARGE SCALE GENOMIC DNA]</scope>
    <source>
        <tissue evidence="1">Flushing bud</tissue>
    </source>
</reference>
<proteinExistence type="predicted"/>
<sequence length="71" mass="7888">MYLMGTRIVQCMPFSPIAREQDSSVWSDTTAIPIGVLPDTSPLGIDLEKDPTRDPELLVFYPAPIESHINT</sequence>
<protein>
    <submittedName>
        <fullName evidence="1">Uncharacterized protein</fullName>
    </submittedName>
</protein>
<dbReference type="EMBL" id="LKAM01000006">
    <property type="protein sequence ID" value="KUM48030.1"/>
    <property type="molecule type" value="Genomic_DNA"/>
</dbReference>
<geneLocation type="mitochondrion" evidence="1"/>